<dbReference type="OrthoDB" id="17560at2759"/>
<evidence type="ECO:0000313" key="2">
    <source>
        <dbReference type="EMBL" id="CAG7729098.1"/>
    </source>
</evidence>
<comment type="caution">
    <text evidence="2">The sequence shown here is derived from an EMBL/GenBank/DDBJ whole genome shotgun (WGS) entry which is preliminary data.</text>
</comment>
<protein>
    <recommendedName>
        <fullName evidence="1">Dienelactone hydrolase domain-containing protein</fullName>
    </recommendedName>
</protein>
<organism evidence="2 3">
    <name type="scientific">Allacma fusca</name>
    <dbReference type="NCBI Taxonomy" id="39272"/>
    <lineage>
        <taxon>Eukaryota</taxon>
        <taxon>Metazoa</taxon>
        <taxon>Ecdysozoa</taxon>
        <taxon>Arthropoda</taxon>
        <taxon>Hexapoda</taxon>
        <taxon>Collembola</taxon>
        <taxon>Symphypleona</taxon>
        <taxon>Sminthuridae</taxon>
        <taxon>Allacma</taxon>
    </lineage>
</organism>
<proteinExistence type="predicted"/>
<dbReference type="AlphaFoldDB" id="A0A8J2JX52"/>
<dbReference type="Proteomes" id="UP000708208">
    <property type="component" value="Unassembled WGS sequence"/>
</dbReference>
<dbReference type="InterPro" id="IPR002925">
    <property type="entry name" value="Dienelactn_hydro"/>
</dbReference>
<feature type="non-terminal residue" evidence="2">
    <location>
        <position position="1"/>
    </location>
</feature>
<dbReference type="GO" id="GO:0016787">
    <property type="term" value="F:hydrolase activity"/>
    <property type="evidence" value="ECO:0007669"/>
    <property type="project" value="InterPro"/>
</dbReference>
<sequence>AIPDFFRGEPYKVEDFPPKERSELIKMLTKKGSWKRTVKADLLAVVNHYREKENISCFGIYGMGWGARVTRNALVEFPEFKVAAFIHPSFWKIEDAFQMIQKPLLLVVSQDEDDMIPYYNVLKDRL</sequence>
<dbReference type="Pfam" id="PF01738">
    <property type="entry name" value="DLH"/>
    <property type="match status" value="1"/>
</dbReference>
<reference evidence="2" key="1">
    <citation type="submission" date="2021-06" db="EMBL/GenBank/DDBJ databases">
        <authorList>
            <person name="Hodson N. C."/>
            <person name="Mongue J. A."/>
            <person name="Jaron S. K."/>
        </authorList>
    </citation>
    <scope>NUCLEOTIDE SEQUENCE</scope>
</reference>
<dbReference type="EMBL" id="CAJVCH010173185">
    <property type="protein sequence ID" value="CAG7729098.1"/>
    <property type="molecule type" value="Genomic_DNA"/>
</dbReference>
<gene>
    <name evidence="2" type="ORF">AFUS01_LOCUS17835</name>
</gene>
<evidence type="ECO:0000313" key="3">
    <source>
        <dbReference type="Proteomes" id="UP000708208"/>
    </source>
</evidence>
<feature type="non-terminal residue" evidence="2">
    <location>
        <position position="126"/>
    </location>
</feature>
<evidence type="ECO:0000259" key="1">
    <source>
        <dbReference type="Pfam" id="PF01738"/>
    </source>
</evidence>
<feature type="domain" description="Dienelactone hydrolase" evidence="1">
    <location>
        <begin position="2"/>
        <end position="117"/>
    </location>
</feature>
<accession>A0A8J2JX52</accession>
<dbReference type="PANTHER" id="PTHR47668">
    <property type="entry name" value="DIENELACTONE HYDROLASE FAMILY PROTEIN (AFU_ORTHOLOGUE AFUA_6G01940)"/>
    <property type="match status" value="1"/>
</dbReference>
<dbReference type="PANTHER" id="PTHR47668:SF1">
    <property type="entry name" value="DIENELACTONE HYDROLASE DOMAIN-CONTAINING PROTEIN-RELATED"/>
    <property type="match status" value="1"/>
</dbReference>
<keyword evidence="3" id="KW-1185">Reference proteome</keyword>
<name>A0A8J2JX52_9HEXA</name>